<accession>A0A858BZN1</accession>
<feature type="domain" description="PhoU" evidence="8">
    <location>
        <begin position="118"/>
        <end position="211"/>
    </location>
</feature>
<comment type="function">
    <text evidence="7">Plays a role in the regulation of phosphate uptake.</text>
</comment>
<keyword evidence="4 7" id="KW-0813">Transport</keyword>
<dbReference type="Proteomes" id="UP000466848">
    <property type="component" value="Chromosome"/>
</dbReference>
<dbReference type="Gene3D" id="1.20.58.220">
    <property type="entry name" value="Phosphate transport system protein phou homolog 2, domain 2"/>
    <property type="match status" value="1"/>
</dbReference>
<evidence type="ECO:0000256" key="2">
    <source>
        <dbReference type="ARBA" id="ARBA00008107"/>
    </source>
</evidence>
<dbReference type="InterPro" id="IPR026022">
    <property type="entry name" value="PhoU_dom"/>
</dbReference>
<dbReference type="RefSeq" id="WP_163067853.1">
    <property type="nucleotide sequence ID" value="NZ_CP048649.1"/>
</dbReference>
<dbReference type="PANTHER" id="PTHR42930:SF3">
    <property type="entry name" value="PHOSPHATE-SPECIFIC TRANSPORT SYSTEM ACCESSORY PROTEIN PHOU"/>
    <property type="match status" value="1"/>
</dbReference>
<keyword evidence="6 7" id="KW-0592">Phosphate transport</keyword>
<proteinExistence type="inferred from homology"/>
<evidence type="ECO:0000256" key="1">
    <source>
        <dbReference type="ARBA" id="ARBA00004496"/>
    </source>
</evidence>
<dbReference type="GO" id="GO:0005737">
    <property type="term" value="C:cytoplasm"/>
    <property type="evidence" value="ECO:0007669"/>
    <property type="project" value="UniProtKB-SubCell"/>
</dbReference>
<dbReference type="GO" id="GO:0006817">
    <property type="term" value="P:phosphate ion transport"/>
    <property type="evidence" value="ECO:0007669"/>
    <property type="project" value="UniProtKB-KW"/>
</dbReference>
<gene>
    <name evidence="9" type="primary">phoU</name>
    <name evidence="9" type="ORF">Ami103574_15525</name>
</gene>
<evidence type="ECO:0000259" key="8">
    <source>
        <dbReference type="Pfam" id="PF01895"/>
    </source>
</evidence>
<keyword evidence="5 7" id="KW-0963">Cytoplasm</keyword>
<dbReference type="AlphaFoldDB" id="A0A858BZN1"/>
<dbReference type="InterPro" id="IPR038078">
    <property type="entry name" value="PhoU-like_sf"/>
</dbReference>
<reference evidence="9 10" key="1">
    <citation type="submission" date="2020-02" db="EMBL/GenBank/DDBJ databases">
        <authorList>
            <person name="Kim Y.B."/>
            <person name="Roh S.W."/>
        </authorList>
    </citation>
    <scope>NUCLEOTIDE SEQUENCE [LARGE SCALE GENOMIC DNA]</scope>
    <source>
        <strain evidence="9 10">DSM 103574</strain>
    </source>
</reference>
<dbReference type="NCBIfam" id="TIGR02135">
    <property type="entry name" value="phoU_full"/>
    <property type="match status" value="1"/>
</dbReference>
<dbReference type="GO" id="GO:0030643">
    <property type="term" value="P:intracellular phosphate ion homeostasis"/>
    <property type="evidence" value="ECO:0007669"/>
    <property type="project" value="InterPro"/>
</dbReference>
<evidence type="ECO:0000256" key="5">
    <source>
        <dbReference type="ARBA" id="ARBA00022490"/>
    </source>
</evidence>
<protein>
    <recommendedName>
        <fullName evidence="7">Phosphate-specific transport system accessory protein PhoU</fullName>
    </recommendedName>
</protein>
<evidence type="ECO:0000256" key="7">
    <source>
        <dbReference type="PIRNR" id="PIRNR003107"/>
    </source>
</evidence>
<dbReference type="SUPFAM" id="SSF109755">
    <property type="entry name" value="PhoU-like"/>
    <property type="match status" value="1"/>
</dbReference>
<evidence type="ECO:0000256" key="6">
    <source>
        <dbReference type="ARBA" id="ARBA00022592"/>
    </source>
</evidence>
<evidence type="ECO:0000256" key="4">
    <source>
        <dbReference type="ARBA" id="ARBA00022448"/>
    </source>
</evidence>
<organism evidence="9 10">
    <name type="scientific">Aminipila butyrica</name>
    <dbReference type="NCBI Taxonomy" id="433296"/>
    <lineage>
        <taxon>Bacteria</taxon>
        <taxon>Bacillati</taxon>
        <taxon>Bacillota</taxon>
        <taxon>Clostridia</taxon>
        <taxon>Peptostreptococcales</taxon>
        <taxon>Anaerovoracaceae</taxon>
        <taxon>Aminipila</taxon>
    </lineage>
</organism>
<keyword evidence="10" id="KW-1185">Reference proteome</keyword>
<dbReference type="KEGG" id="abut:Ami103574_15525"/>
<evidence type="ECO:0000313" key="9">
    <source>
        <dbReference type="EMBL" id="QIB70618.1"/>
    </source>
</evidence>
<comment type="subcellular location">
    <subcellularLocation>
        <location evidence="1 7">Cytoplasm</location>
    </subcellularLocation>
</comment>
<name>A0A858BZN1_9FIRM</name>
<evidence type="ECO:0000256" key="3">
    <source>
        <dbReference type="ARBA" id="ARBA00011738"/>
    </source>
</evidence>
<comment type="subunit">
    <text evidence="3 7">Homodimer.</text>
</comment>
<dbReference type="PANTHER" id="PTHR42930">
    <property type="entry name" value="PHOSPHATE-SPECIFIC TRANSPORT SYSTEM ACCESSORY PROTEIN PHOU"/>
    <property type="match status" value="1"/>
</dbReference>
<dbReference type="GO" id="GO:0045936">
    <property type="term" value="P:negative regulation of phosphate metabolic process"/>
    <property type="evidence" value="ECO:0007669"/>
    <property type="project" value="InterPro"/>
</dbReference>
<dbReference type="PIRSF" id="PIRSF003107">
    <property type="entry name" value="PhoU"/>
    <property type="match status" value="1"/>
</dbReference>
<comment type="similarity">
    <text evidence="2 7">Belongs to the PhoU family.</text>
</comment>
<dbReference type="InterPro" id="IPR028366">
    <property type="entry name" value="PhoU"/>
</dbReference>
<evidence type="ECO:0000313" key="10">
    <source>
        <dbReference type="Proteomes" id="UP000466848"/>
    </source>
</evidence>
<feature type="domain" description="PhoU" evidence="8">
    <location>
        <begin position="16"/>
        <end position="104"/>
    </location>
</feature>
<dbReference type="FunFam" id="1.20.58.220:FF:000004">
    <property type="entry name" value="Phosphate-specific transport system accessory protein PhoU"/>
    <property type="match status" value="1"/>
</dbReference>
<dbReference type="Pfam" id="PF01895">
    <property type="entry name" value="PhoU"/>
    <property type="match status" value="2"/>
</dbReference>
<dbReference type="EMBL" id="CP048649">
    <property type="protein sequence ID" value="QIB70618.1"/>
    <property type="molecule type" value="Genomic_DNA"/>
</dbReference>
<sequence length="224" mass="25319">MRNRFDTQLTLLNKEIIEMGALCETTINAAVKALIEKDRALAKQTIEAEKQIDQKEKDIEALCLKLLLQQQPVARDLRLISAALKMITDMERIGDQAADIADIVLVADLTLPTDFQDIKLMAEATIKMVTESVEAFVQRDLVLAREVIAYDDVVDDLFDVVKDDVIQLIGDMPKADKEIRNQMSLDVIDILMIAKYFERIGDHATNIAEWVEFSITGTHTEQEE</sequence>